<evidence type="ECO:0000256" key="1">
    <source>
        <dbReference type="SAM" id="MobiDB-lite"/>
    </source>
</evidence>
<dbReference type="EMBL" id="CP023695">
    <property type="protein sequence ID" value="QEV21891.1"/>
    <property type="molecule type" value="Genomic_DNA"/>
</dbReference>
<protein>
    <submittedName>
        <fullName evidence="2">Uncharacterized protein</fullName>
    </submittedName>
</protein>
<sequence>MAEGVAEVAASECSRPVHNGIAQAPRRQNPPRRRDQRERLPLLSRRVANDEPELLEFSPTSWLGRRAPPPEPGLPDEKLAAQMVHTLAKEVMALNQQVVEPAENVHAYTPTSLARQPSRARSACAEQTQRSAKGRRPAPGAAGRPQQHRYQRRTRTTQAGAGVRDRAVRSAKTPSKPPAVNR</sequence>
<evidence type="ECO:0000313" key="2">
    <source>
        <dbReference type="EMBL" id="QEV21891.1"/>
    </source>
</evidence>
<dbReference type="AlphaFoldDB" id="A0A5J6HUA8"/>
<organism evidence="2 3">
    <name type="scientific">Streptomyces alboniger</name>
    <dbReference type="NCBI Taxonomy" id="132473"/>
    <lineage>
        <taxon>Bacteria</taxon>
        <taxon>Bacillati</taxon>
        <taxon>Actinomycetota</taxon>
        <taxon>Actinomycetes</taxon>
        <taxon>Kitasatosporales</taxon>
        <taxon>Streptomycetaceae</taxon>
        <taxon>Streptomyces</taxon>
        <taxon>Streptomyces aurantiacus group</taxon>
    </lineage>
</organism>
<proteinExistence type="predicted"/>
<dbReference type="KEGG" id="salw:CP975_34135"/>
<accession>A0A5J6HUA8</accession>
<feature type="region of interest" description="Disordered" evidence="1">
    <location>
        <begin position="1"/>
        <end position="51"/>
    </location>
</feature>
<dbReference type="Proteomes" id="UP000326553">
    <property type="component" value="Chromosome"/>
</dbReference>
<feature type="region of interest" description="Disordered" evidence="1">
    <location>
        <begin position="101"/>
        <end position="182"/>
    </location>
</feature>
<evidence type="ECO:0000313" key="3">
    <source>
        <dbReference type="Proteomes" id="UP000326553"/>
    </source>
</evidence>
<feature type="compositionally biased region" description="Basic residues" evidence="1">
    <location>
        <begin position="146"/>
        <end position="155"/>
    </location>
</feature>
<name>A0A5J6HUA8_STRAD</name>
<keyword evidence="3" id="KW-1185">Reference proteome</keyword>
<reference evidence="2 3" key="1">
    <citation type="submission" date="2017-09" db="EMBL/GenBank/DDBJ databases">
        <authorList>
            <person name="Lee N."/>
            <person name="Cho B.-K."/>
        </authorList>
    </citation>
    <scope>NUCLEOTIDE SEQUENCE [LARGE SCALE GENOMIC DNA]</scope>
    <source>
        <strain evidence="2 3">ATCC 12461</strain>
    </source>
</reference>
<gene>
    <name evidence="2" type="ORF">CP975_34135</name>
</gene>